<name>A0A936EZ90_9BACT</name>
<keyword evidence="9 10" id="KW-0133">Cell shape</keyword>
<organism evidence="13 14">
    <name type="scientific">Candidatus Geothrix odensensis</name>
    <dbReference type="NCBI Taxonomy" id="2954440"/>
    <lineage>
        <taxon>Bacteria</taxon>
        <taxon>Pseudomonadati</taxon>
        <taxon>Acidobacteriota</taxon>
        <taxon>Holophagae</taxon>
        <taxon>Holophagales</taxon>
        <taxon>Holophagaceae</taxon>
        <taxon>Geothrix</taxon>
    </lineage>
</organism>
<dbReference type="EC" id="6.3.2.9" evidence="9 10"/>
<evidence type="ECO:0000256" key="3">
    <source>
        <dbReference type="ARBA" id="ARBA00022490"/>
    </source>
</evidence>
<comment type="subcellular location">
    <subcellularLocation>
        <location evidence="1 9 10">Cytoplasm</location>
    </subcellularLocation>
</comment>
<keyword evidence="4 9" id="KW-0436">Ligase</keyword>
<dbReference type="NCBIfam" id="TIGR01087">
    <property type="entry name" value="murD"/>
    <property type="match status" value="1"/>
</dbReference>
<dbReference type="GO" id="GO:0005524">
    <property type="term" value="F:ATP binding"/>
    <property type="evidence" value="ECO:0007669"/>
    <property type="project" value="UniProtKB-UniRule"/>
</dbReference>
<dbReference type="SUPFAM" id="SSF53623">
    <property type="entry name" value="MurD-like peptide ligases, catalytic domain"/>
    <property type="match status" value="1"/>
</dbReference>
<evidence type="ECO:0000256" key="1">
    <source>
        <dbReference type="ARBA" id="ARBA00004496"/>
    </source>
</evidence>
<feature type="binding site" evidence="9">
    <location>
        <begin position="114"/>
        <end position="120"/>
    </location>
    <ligand>
        <name>ATP</name>
        <dbReference type="ChEBI" id="CHEBI:30616"/>
    </ligand>
</feature>
<comment type="similarity">
    <text evidence="9">Belongs to the MurCDEF family.</text>
</comment>
<dbReference type="GO" id="GO:0008764">
    <property type="term" value="F:UDP-N-acetylmuramoylalanine-D-glutamate ligase activity"/>
    <property type="evidence" value="ECO:0007669"/>
    <property type="project" value="UniProtKB-UniRule"/>
</dbReference>
<evidence type="ECO:0000313" key="13">
    <source>
        <dbReference type="EMBL" id="MBK8571119.1"/>
    </source>
</evidence>
<feature type="domain" description="Mur ligase central" evidence="12">
    <location>
        <begin position="112"/>
        <end position="282"/>
    </location>
</feature>
<dbReference type="Gene3D" id="3.40.50.720">
    <property type="entry name" value="NAD(P)-binding Rossmann-like Domain"/>
    <property type="match status" value="1"/>
</dbReference>
<dbReference type="SUPFAM" id="SSF53244">
    <property type="entry name" value="MurD-like peptide ligases, peptide-binding domain"/>
    <property type="match status" value="1"/>
</dbReference>
<dbReference type="HAMAP" id="MF_00639">
    <property type="entry name" value="MurD"/>
    <property type="match status" value="1"/>
</dbReference>
<protein>
    <recommendedName>
        <fullName evidence="9 10">UDP-N-acetylmuramoylalanine--D-glutamate ligase</fullName>
        <ecNumber evidence="9 10">6.3.2.9</ecNumber>
    </recommendedName>
    <alternativeName>
        <fullName evidence="9">D-glutamic acid-adding enzyme</fullName>
    </alternativeName>
    <alternativeName>
        <fullName evidence="9">UDP-N-acetylmuramoyl-L-alanyl-D-glutamate synthetase</fullName>
    </alternativeName>
</protein>
<keyword evidence="6 9" id="KW-0547">Nucleotide-binding</keyword>
<evidence type="ECO:0000259" key="12">
    <source>
        <dbReference type="Pfam" id="PF08245"/>
    </source>
</evidence>
<dbReference type="GO" id="GO:0004326">
    <property type="term" value="F:tetrahydrofolylpolyglutamate synthase activity"/>
    <property type="evidence" value="ECO:0007669"/>
    <property type="project" value="InterPro"/>
</dbReference>
<evidence type="ECO:0000256" key="2">
    <source>
        <dbReference type="ARBA" id="ARBA00004752"/>
    </source>
</evidence>
<dbReference type="GO" id="GO:0009252">
    <property type="term" value="P:peptidoglycan biosynthetic process"/>
    <property type="evidence" value="ECO:0007669"/>
    <property type="project" value="UniProtKB-UniRule"/>
</dbReference>
<dbReference type="PANTHER" id="PTHR43692">
    <property type="entry name" value="UDP-N-ACETYLMURAMOYLALANINE--D-GLUTAMATE LIGASE"/>
    <property type="match status" value="1"/>
</dbReference>
<reference evidence="13 14" key="1">
    <citation type="submission" date="2020-10" db="EMBL/GenBank/DDBJ databases">
        <title>Connecting structure to function with the recovery of over 1000 high-quality activated sludge metagenome-assembled genomes encoding full-length rRNA genes using long-read sequencing.</title>
        <authorList>
            <person name="Singleton C.M."/>
            <person name="Petriglieri F."/>
            <person name="Kristensen J.M."/>
            <person name="Kirkegaard R.H."/>
            <person name="Michaelsen T.Y."/>
            <person name="Andersen M.H."/>
            <person name="Karst S.M."/>
            <person name="Dueholm M.S."/>
            <person name="Nielsen P.H."/>
            <person name="Albertsen M."/>
        </authorList>
    </citation>
    <scope>NUCLEOTIDE SEQUENCE [LARGE SCALE GENOMIC DNA]</scope>
    <source>
        <strain evidence="13">OdNE_18-Q3-R46-58_MAXAC.008</strain>
    </source>
</reference>
<dbReference type="PANTHER" id="PTHR43692:SF1">
    <property type="entry name" value="UDP-N-ACETYLMURAMOYLALANINE--D-GLUTAMATE LIGASE"/>
    <property type="match status" value="1"/>
</dbReference>
<dbReference type="EMBL" id="JADKCH010000001">
    <property type="protein sequence ID" value="MBK8571119.1"/>
    <property type="molecule type" value="Genomic_DNA"/>
</dbReference>
<evidence type="ECO:0000313" key="14">
    <source>
        <dbReference type="Proteomes" id="UP000709959"/>
    </source>
</evidence>
<evidence type="ECO:0000256" key="8">
    <source>
        <dbReference type="ARBA" id="ARBA00023306"/>
    </source>
</evidence>
<dbReference type="SUPFAM" id="SSF51984">
    <property type="entry name" value="MurCD N-terminal domain"/>
    <property type="match status" value="1"/>
</dbReference>
<dbReference type="InterPro" id="IPR018109">
    <property type="entry name" value="Folylpolyglutamate_synth_CS"/>
</dbReference>
<dbReference type="Proteomes" id="UP000709959">
    <property type="component" value="Unassembled WGS sequence"/>
</dbReference>
<evidence type="ECO:0000256" key="4">
    <source>
        <dbReference type="ARBA" id="ARBA00022598"/>
    </source>
</evidence>
<keyword evidence="7 9" id="KW-0067">ATP-binding</keyword>
<dbReference type="Pfam" id="PF21799">
    <property type="entry name" value="MurD-like_N"/>
    <property type="match status" value="1"/>
</dbReference>
<dbReference type="Pfam" id="PF08245">
    <property type="entry name" value="Mur_ligase_M"/>
    <property type="match status" value="1"/>
</dbReference>
<dbReference type="GO" id="GO:0071555">
    <property type="term" value="P:cell wall organization"/>
    <property type="evidence" value="ECO:0007669"/>
    <property type="project" value="UniProtKB-KW"/>
</dbReference>
<proteinExistence type="inferred from homology"/>
<comment type="function">
    <text evidence="9 10">Cell wall formation. Catalyzes the addition of glutamate to the nucleotide precursor UDP-N-acetylmuramoyl-L-alanine (UMA).</text>
</comment>
<dbReference type="InterPro" id="IPR036615">
    <property type="entry name" value="Mur_ligase_C_dom_sf"/>
</dbReference>
<evidence type="ECO:0000256" key="9">
    <source>
        <dbReference type="HAMAP-Rule" id="MF_00639"/>
    </source>
</evidence>
<sequence length="442" mass="46840">MRTVVMGAGRSGLAAARHLTAQGHPVVLTDSRPDPGPALELDLAQAGIPGVWGDHPLALLEGCGELVISPGIPRTATFVREALDRGIAVIGEVELAHRLIRERKDGSRVLAVTGTNGKSTTTDLTAHLLRASGLPAIACGNLGTPVIEAAESAGPGSVFVIELSSYQLESTLAFHAEGAAFLNLTPDHLARHGDMETYRRTKLRIFEGQTADDLRVVPVAHPEWWQDAPGTGRPARFGWSQCEAWCDASGAMTLLGEPLLHRSELRIPGEHNVENALAACLLAAHGGAAIAALRDGLRTYPGLAHRIALCGERGGVKAYNDSKGTNVDATLTAIRALPGPLVLLLGGTDKGASYEPLREALAGKLRRLVFLGEAIPQLVRDLGDLPHEVVPAFDDAVATALSLAQAGDQVLLSPACASFDQFDNFEQRGDRFEALVQRWSRS</sequence>
<dbReference type="GO" id="GO:0005737">
    <property type="term" value="C:cytoplasm"/>
    <property type="evidence" value="ECO:0007669"/>
    <property type="project" value="UniProtKB-SubCell"/>
</dbReference>
<evidence type="ECO:0000256" key="5">
    <source>
        <dbReference type="ARBA" id="ARBA00022618"/>
    </source>
</evidence>
<keyword evidence="5 9" id="KW-0132">Cell division</keyword>
<keyword evidence="9 10" id="KW-0961">Cell wall biogenesis/degradation</keyword>
<keyword evidence="9 10" id="KW-0573">Peptidoglycan synthesis</keyword>
<dbReference type="GO" id="GO:0051301">
    <property type="term" value="P:cell division"/>
    <property type="evidence" value="ECO:0007669"/>
    <property type="project" value="UniProtKB-KW"/>
</dbReference>
<dbReference type="InterPro" id="IPR036565">
    <property type="entry name" value="Mur-like_cat_sf"/>
</dbReference>
<evidence type="ECO:0000256" key="7">
    <source>
        <dbReference type="ARBA" id="ARBA00022840"/>
    </source>
</evidence>
<keyword evidence="3 9" id="KW-0963">Cytoplasm</keyword>
<gene>
    <name evidence="9 13" type="primary">murD</name>
    <name evidence="13" type="ORF">IPN91_00465</name>
</gene>
<comment type="pathway">
    <text evidence="2 9 10">Cell wall biogenesis; peptidoglycan biosynthesis.</text>
</comment>
<dbReference type="AlphaFoldDB" id="A0A936EZ90"/>
<evidence type="ECO:0000256" key="6">
    <source>
        <dbReference type="ARBA" id="ARBA00022741"/>
    </source>
</evidence>
<dbReference type="InterPro" id="IPR005762">
    <property type="entry name" value="MurD"/>
</dbReference>
<comment type="caution">
    <text evidence="13">The sequence shown here is derived from an EMBL/GenBank/DDBJ whole genome shotgun (WGS) entry which is preliminary data.</text>
</comment>
<keyword evidence="8 9" id="KW-0131">Cell cycle</keyword>
<accession>A0A936EZ90</accession>
<dbReference type="Pfam" id="PF02875">
    <property type="entry name" value="Mur_ligase_C"/>
    <property type="match status" value="1"/>
</dbReference>
<dbReference type="Gene3D" id="3.40.1190.10">
    <property type="entry name" value="Mur-like, catalytic domain"/>
    <property type="match status" value="1"/>
</dbReference>
<dbReference type="InterPro" id="IPR013221">
    <property type="entry name" value="Mur_ligase_cen"/>
</dbReference>
<dbReference type="GO" id="GO:0008360">
    <property type="term" value="P:regulation of cell shape"/>
    <property type="evidence" value="ECO:0007669"/>
    <property type="project" value="UniProtKB-KW"/>
</dbReference>
<evidence type="ECO:0000259" key="11">
    <source>
        <dbReference type="Pfam" id="PF02875"/>
    </source>
</evidence>
<evidence type="ECO:0000256" key="10">
    <source>
        <dbReference type="RuleBase" id="RU003664"/>
    </source>
</evidence>
<dbReference type="Gene3D" id="3.90.190.20">
    <property type="entry name" value="Mur ligase, C-terminal domain"/>
    <property type="match status" value="1"/>
</dbReference>
<feature type="domain" description="Mur ligase C-terminal" evidence="11">
    <location>
        <begin position="305"/>
        <end position="416"/>
    </location>
</feature>
<dbReference type="InterPro" id="IPR004101">
    <property type="entry name" value="Mur_ligase_C"/>
</dbReference>
<dbReference type="PROSITE" id="PS01011">
    <property type="entry name" value="FOLYLPOLYGLU_SYNT_1"/>
    <property type="match status" value="1"/>
</dbReference>
<comment type="catalytic activity">
    <reaction evidence="9 10">
        <text>UDP-N-acetyl-alpha-D-muramoyl-L-alanine + D-glutamate + ATP = UDP-N-acetyl-alpha-D-muramoyl-L-alanyl-D-glutamate + ADP + phosphate + H(+)</text>
        <dbReference type="Rhea" id="RHEA:16429"/>
        <dbReference type="ChEBI" id="CHEBI:15378"/>
        <dbReference type="ChEBI" id="CHEBI:29986"/>
        <dbReference type="ChEBI" id="CHEBI:30616"/>
        <dbReference type="ChEBI" id="CHEBI:43474"/>
        <dbReference type="ChEBI" id="CHEBI:83898"/>
        <dbReference type="ChEBI" id="CHEBI:83900"/>
        <dbReference type="ChEBI" id="CHEBI:456216"/>
        <dbReference type="EC" id="6.3.2.9"/>
    </reaction>
</comment>